<evidence type="ECO:0000313" key="1">
    <source>
        <dbReference type="EMBL" id="HJC69961.1"/>
    </source>
</evidence>
<reference evidence="1" key="1">
    <citation type="journal article" date="2021" name="PeerJ">
        <title>Extensive microbial diversity within the chicken gut microbiome revealed by metagenomics and culture.</title>
        <authorList>
            <person name="Gilroy R."/>
            <person name="Ravi A."/>
            <person name="Getino M."/>
            <person name="Pursley I."/>
            <person name="Horton D.L."/>
            <person name="Alikhan N.F."/>
            <person name="Baker D."/>
            <person name="Gharbi K."/>
            <person name="Hall N."/>
            <person name="Watson M."/>
            <person name="Adriaenssens E.M."/>
            <person name="Foster-Nyarko E."/>
            <person name="Jarju S."/>
            <person name="Secka A."/>
            <person name="Antonio M."/>
            <person name="Oren A."/>
            <person name="Chaudhuri R.R."/>
            <person name="La Ragione R."/>
            <person name="Hildebrand F."/>
            <person name="Pallen M.J."/>
        </authorList>
    </citation>
    <scope>NUCLEOTIDE SEQUENCE</scope>
    <source>
        <strain evidence="1">CHK130-7132</strain>
    </source>
</reference>
<protein>
    <submittedName>
        <fullName evidence="1">DinB family protein</fullName>
    </submittedName>
</protein>
<evidence type="ECO:0000313" key="2">
    <source>
        <dbReference type="Proteomes" id="UP000823854"/>
    </source>
</evidence>
<dbReference type="Pfam" id="PF04978">
    <property type="entry name" value="MST"/>
    <property type="match status" value="1"/>
</dbReference>
<proteinExistence type="predicted"/>
<dbReference type="InterPro" id="IPR034660">
    <property type="entry name" value="DinB/YfiT-like"/>
</dbReference>
<accession>A0A9D2Q0B4</accession>
<gene>
    <name evidence="1" type="ORF">H9932_09840</name>
</gene>
<dbReference type="AlphaFoldDB" id="A0A9D2Q0B4"/>
<comment type="caution">
    <text evidence="1">The sequence shown here is derived from an EMBL/GenBank/DDBJ whole genome shotgun (WGS) entry which is preliminary data.</text>
</comment>
<reference evidence="1" key="2">
    <citation type="submission" date="2021-04" db="EMBL/GenBank/DDBJ databases">
        <authorList>
            <person name="Gilroy R."/>
        </authorList>
    </citation>
    <scope>NUCLEOTIDE SEQUENCE</scope>
    <source>
        <strain evidence="1">CHK130-7132</strain>
    </source>
</reference>
<name>A0A9D2Q0B4_9MICO</name>
<dbReference type="SUPFAM" id="SSF109854">
    <property type="entry name" value="DinB/YfiT-like putative metalloenzymes"/>
    <property type="match status" value="1"/>
</dbReference>
<dbReference type="Gene3D" id="1.20.120.450">
    <property type="entry name" value="dinb family like domain"/>
    <property type="match status" value="1"/>
</dbReference>
<dbReference type="Proteomes" id="UP000823854">
    <property type="component" value="Unassembled WGS sequence"/>
</dbReference>
<dbReference type="InterPro" id="IPR007061">
    <property type="entry name" value="MST-like"/>
</dbReference>
<organism evidence="1 2">
    <name type="scientific">Candidatus Brachybacterium intestinipullorum</name>
    <dbReference type="NCBI Taxonomy" id="2838512"/>
    <lineage>
        <taxon>Bacteria</taxon>
        <taxon>Bacillati</taxon>
        <taxon>Actinomycetota</taxon>
        <taxon>Actinomycetes</taxon>
        <taxon>Micrococcales</taxon>
        <taxon>Dermabacteraceae</taxon>
        <taxon>Brachybacterium</taxon>
    </lineage>
</organism>
<sequence>MPFLTAETTDERDSLATFSQQQIDQVATALHGLDREQLAQAPSASAMSLGALARHVLLVASGAEQAINAAPDAPVSPDRSEDQLMAEGTIAPEALRAEDTAETLIAQLHRAGEQLAAAIRAADLDALAPVPDQPWFEGRTRWTLRWYALHQIEEHARHAGHADILRESIDGKGAYELNALAAGQEWPPEGW</sequence>
<dbReference type="EMBL" id="DWWC01000203">
    <property type="protein sequence ID" value="HJC69961.1"/>
    <property type="molecule type" value="Genomic_DNA"/>
</dbReference>